<accession>A0ABV7XC78</accession>
<dbReference type="InterPro" id="IPR004384">
    <property type="entry name" value="RNA_MeTrfase_TrmJ/LasT"/>
</dbReference>
<comment type="caution">
    <text evidence="6">The sequence shown here is derived from an EMBL/GenBank/DDBJ whole genome shotgun (WGS) entry which is preliminary data.</text>
</comment>
<dbReference type="PANTHER" id="PTHR42786">
    <property type="entry name" value="TRNA/RRNA METHYLTRANSFERASE"/>
    <property type="match status" value="1"/>
</dbReference>
<gene>
    <name evidence="6" type="ORF">ACFOMD_14365</name>
</gene>
<sequence length="247" mass="26528">MNDVPTLNPAIVLVRPQLGENIGKAARAMLNFGLTDLRLVAPRDGWPNPDAGPAASGADEVLANARVYATVQEAVADCRHIYATTVRKRDLWKPVVTPEAAAVAMRARGFQQAVLFGAERSGLETEEVAIAQDILTVPVNPAFTSLNLAQAVLLVAYEWHKAADTTPAVVTDYEPPADHATLEGLIVQVDAALDDAGYYHVPSRVAAAKRTLRNLLTKPGYNGGEIRTLRGMVHAIVAGRRGNRPRD</sequence>
<dbReference type="EMBL" id="JBHRXV010000011">
    <property type="protein sequence ID" value="MFC3713757.1"/>
    <property type="molecule type" value="Genomic_DNA"/>
</dbReference>
<dbReference type="GO" id="GO:0008168">
    <property type="term" value="F:methyltransferase activity"/>
    <property type="evidence" value="ECO:0007669"/>
    <property type="project" value="UniProtKB-KW"/>
</dbReference>
<keyword evidence="3" id="KW-0808">Transferase</keyword>
<dbReference type="InterPro" id="IPR001537">
    <property type="entry name" value="SpoU_MeTrfase"/>
</dbReference>
<dbReference type="GO" id="GO:0032259">
    <property type="term" value="P:methylation"/>
    <property type="evidence" value="ECO:0007669"/>
    <property type="project" value="UniProtKB-KW"/>
</dbReference>
<dbReference type="Gene3D" id="3.40.1280.10">
    <property type="match status" value="1"/>
</dbReference>
<reference evidence="7" key="1">
    <citation type="journal article" date="2019" name="Int. J. Syst. Evol. Microbiol.">
        <title>The Global Catalogue of Microorganisms (GCM) 10K type strain sequencing project: providing services to taxonomists for standard genome sequencing and annotation.</title>
        <authorList>
            <consortium name="The Broad Institute Genomics Platform"/>
            <consortium name="The Broad Institute Genome Sequencing Center for Infectious Disease"/>
            <person name="Wu L."/>
            <person name="Ma J."/>
        </authorList>
    </citation>
    <scope>NUCLEOTIDE SEQUENCE [LARGE SCALE GENOMIC DNA]</scope>
    <source>
        <strain evidence="7">KCTC 42644</strain>
    </source>
</reference>
<evidence type="ECO:0000259" key="5">
    <source>
        <dbReference type="Pfam" id="PF00588"/>
    </source>
</evidence>
<name>A0ABV7XC78_9SPHN</name>
<dbReference type="Pfam" id="PF00588">
    <property type="entry name" value="SpoU_methylase"/>
    <property type="match status" value="1"/>
</dbReference>
<evidence type="ECO:0000256" key="1">
    <source>
        <dbReference type="ARBA" id="ARBA00007228"/>
    </source>
</evidence>
<feature type="domain" description="tRNA/rRNA methyltransferase SpoU type" evidence="5">
    <location>
        <begin position="10"/>
        <end position="157"/>
    </location>
</feature>
<evidence type="ECO:0000256" key="2">
    <source>
        <dbReference type="ARBA" id="ARBA00022603"/>
    </source>
</evidence>
<keyword evidence="4" id="KW-0949">S-adenosyl-L-methionine</keyword>
<proteinExistence type="inferred from homology"/>
<evidence type="ECO:0000313" key="6">
    <source>
        <dbReference type="EMBL" id="MFC3713757.1"/>
    </source>
</evidence>
<protein>
    <submittedName>
        <fullName evidence="6">RNA methyltransferase</fullName>
    </submittedName>
</protein>
<keyword evidence="2 6" id="KW-0489">Methyltransferase</keyword>
<comment type="similarity">
    <text evidence="1">Belongs to the class IV-like SAM-binding methyltransferase superfamily. RNA methyltransferase TrmH family.</text>
</comment>
<dbReference type="PANTHER" id="PTHR42786:SF7">
    <property type="entry name" value="TRNA_RRNA METHYLTRANSFERASE SPOU TYPE DOMAIN-CONTAINING PROTEIN"/>
    <property type="match status" value="1"/>
</dbReference>
<dbReference type="CDD" id="cd18093">
    <property type="entry name" value="SpoU-like_TrmJ"/>
    <property type="match status" value="1"/>
</dbReference>
<keyword evidence="7" id="KW-1185">Reference proteome</keyword>
<dbReference type="RefSeq" id="WP_380862562.1">
    <property type="nucleotide sequence ID" value="NZ_JBHRXV010000011.1"/>
</dbReference>
<dbReference type="InterPro" id="IPR029026">
    <property type="entry name" value="tRNA_m1G_MTases_N"/>
</dbReference>
<dbReference type="PIRSF" id="PIRSF004808">
    <property type="entry name" value="LasT"/>
    <property type="match status" value="1"/>
</dbReference>
<organism evidence="6 7">
    <name type="scientific">Sphingoaurantiacus capsulatus</name>
    <dbReference type="NCBI Taxonomy" id="1771310"/>
    <lineage>
        <taxon>Bacteria</taxon>
        <taxon>Pseudomonadati</taxon>
        <taxon>Pseudomonadota</taxon>
        <taxon>Alphaproteobacteria</taxon>
        <taxon>Sphingomonadales</taxon>
        <taxon>Sphingosinicellaceae</taxon>
        <taxon>Sphingoaurantiacus</taxon>
    </lineage>
</organism>
<dbReference type="Proteomes" id="UP001595615">
    <property type="component" value="Unassembled WGS sequence"/>
</dbReference>
<dbReference type="InterPro" id="IPR029028">
    <property type="entry name" value="Alpha/beta_knot_MTases"/>
</dbReference>
<dbReference type="SUPFAM" id="SSF75217">
    <property type="entry name" value="alpha/beta knot"/>
    <property type="match status" value="1"/>
</dbReference>
<dbReference type="Gene3D" id="1.10.8.590">
    <property type="match status" value="1"/>
</dbReference>
<evidence type="ECO:0000256" key="3">
    <source>
        <dbReference type="ARBA" id="ARBA00022679"/>
    </source>
</evidence>
<evidence type="ECO:0000313" key="7">
    <source>
        <dbReference type="Proteomes" id="UP001595615"/>
    </source>
</evidence>
<evidence type="ECO:0000256" key="4">
    <source>
        <dbReference type="ARBA" id="ARBA00022691"/>
    </source>
</evidence>